<accession>A0A7S3V2V9</accession>
<proteinExistence type="predicted"/>
<feature type="compositionally biased region" description="Polar residues" evidence="1">
    <location>
        <begin position="146"/>
        <end position="162"/>
    </location>
</feature>
<protein>
    <submittedName>
        <fullName evidence="2">Uncharacterized protein</fullName>
    </submittedName>
</protein>
<name>A0A7S3V2V9_9STRA</name>
<evidence type="ECO:0000256" key="1">
    <source>
        <dbReference type="SAM" id="MobiDB-lite"/>
    </source>
</evidence>
<feature type="compositionally biased region" description="Polar residues" evidence="1">
    <location>
        <begin position="169"/>
        <end position="185"/>
    </location>
</feature>
<dbReference type="AlphaFoldDB" id="A0A7S3V2V9"/>
<gene>
    <name evidence="2" type="ORF">ASTO00021_LOCUS18058</name>
</gene>
<sequence>MAVKRKYSKPQSLWNVINLRWKLMIQSSPFRFCHIYYNEDNVTLEFCPTCYKIGTRQDTRSPTALLTNFVLEHEAFYAKAESGTETFVCYRLPCSNEESSCTYSDDNGINDAGGNYSEKPKDVSSKVSAAGSNAPEENKTDIESIPSRTKSVSSFDSALASNSDHDQQELQLNASSSAKPNTTQAKAPDSANISPMI</sequence>
<organism evidence="2">
    <name type="scientific">Aplanochytrium stocchinoi</name>
    <dbReference type="NCBI Taxonomy" id="215587"/>
    <lineage>
        <taxon>Eukaryota</taxon>
        <taxon>Sar</taxon>
        <taxon>Stramenopiles</taxon>
        <taxon>Bigyra</taxon>
        <taxon>Labyrinthulomycetes</taxon>
        <taxon>Thraustochytrida</taxon>
        <taxon>Thraustochytriidae</taxon>
        <taxon>Aplanochytrium</taxon>
    </lineage>
</organism>
<reference evidence="2" key="1">
    <citation type="submission" date="2021-01" db="EMBL/GenBank/DDBJ databases">
        <authorList>
            <person name="Corre E."/>
            <person name="Pelletier E."/>
            <person name="Niang G."/>
            <person name="Scheremetjew M."/>
            <person name="Finn R."/>
            <person name="Kale V."/>
            <person name="Holt S."/>
            <person name="Cochrane G."/>
            <person name="Meng A."/>
            <person name="Brown T."/>
            <person name="Cohen L."/>
        </authorList>
    </citation>
    <scope>NUCLEOTIDE SEQUENCE</scope>
    <source>
        <strain evidence="2">GSBS06</strain>
    </source>
</reference>
<feature type="region of interest" description="Disordered" evidence="1">
    <location>
        <begin position="112"/>
        <end position="197"/>
    </location>
</feature>
<dbReference type="EMBL" id="HBIN01023448">
    <property type="protein sequence ID" value="CAE0448094.1"/>
    <property type="molecule type" value="Transcribed_RNA"/>
</dbReference>
<evidence type="ECO:0000313" key="2">
    <source>
        <dbReference type="EMBL" id="CAE0448094.1"/>
    </source>
</evidence>